<accession>A0A2N0QQN5</accession>
<sequence>MVEIFEGKTEWLLSEWIDQLQTRQHPWLNNRAFYDFIILCHQRSPLFQEKESEEENALHLLRGNNELRYEQDQVLKAFSLYSELAQKGVASGDLARAYKVEEAIRSLTDHFVEMNDAVCLSVGQELYLVPKTKLSPFHVTNEQLKKMHLGTKATNVELYLLYFCSIVLIGCFYDSYQSIEPTLNFISLDEWLNEVNNRIDSLKEHDIEKLEQLEKEFSYRWTAIIEKWDALDDVKETANKQSGNTLSRLSFLDTVRRFLITYQIVENIGNGEITITEKTKVIVGRYFMEREFNRGILEFLYAFEEEQKRQKRYHDEIFLFDGHNGAVLLENGGGKTVFIQTVLQAIIPHTDIAERKVKDTLNLDEGAAHIAIEWLLNEKPRRYVVTAVTLYRKLNGIESLRYVYEYGENDAHSIDLIPFTQPEGNGKRPSSRGEMSDYYSYMTSQYSTKAKTFSQSIKSFREFIENNYHIIGNEWESIVQINGSEGGIEEFFENCKKTNELIDRLLIPSVEKGIAGYKKDTFADMFENHREQFKKYKELK</sequence>
<feature type="non-terminal residue" evidence="1">
    <location>
        <position position="540"/>
    </location>
</feature>
<organism evidence="1 2">
    <name type="scientific">Rhizophagus irregularis</name>
    <dbReference type="NCBI Taxonomy" id="588596"/>
    <lineage>
        <taxon>Eukaryota</taxon>
        <taxon>Fungi</taxon>
        <taxon>Fungi incertae sedis</taxon>
        <taxon>Mucoromycota</taxon>
        <taxon>Glomeromycotina</taxon>
        <taxon>Glomeromycetes</taxon>
        <taxon>Glomerales</taxon>
        <taxon>Glomeraceae</taxon>
        <taxon>Rhizophagus</taxon>
    </lineage>
</organism>
<protein>
    <submittedName>
        <fullName evidence="1">Uncharacterized protein</fullName>
    </submittedName>
</protein>
<name>A0A2N0QQN5_9GLOM</name>
<dbReference type="Proteomes" id="UP000232688">
    <property type="component" value="Unassembled WGS sequence"/>
</dbReference>
<proteinExistence type="predicted"/>
<dbReference type="Pfam" id="PF19539">
    <property type="entry name" value="DUF6063"/>
    <property type="match status" value="1"/>
</dbReference>
<dbReference type="EMBL" id="LLXH01004334">
    <property type="protein sequence ID" value="PKC53354.1"/>
    <property type="molecule type" value="Genomic_DNA"/>
</dbReference>
<evidence type="ECO:0000313" key="2">
    <source>
        <dbReference type="Proteomes" id="UP000232688"/>
    </source>
</evidence>
<evidence type="ECO:0000313" key="1">
    <source>
        <dbReference type="EMBL" id="PKC53354.1"/>
    </source>
</evidence>
<comment type="caution">
    <text evidence="1">The sequence shown here is derived from an EMBL/GenBank/DDBJ whole genome shotgun (WGS) entry which is preliminary data.</text>
</comment>
<reference evidence="1 2" key="2">
    <citation type="submission" date="2017-10" db="EMBL/GenBank/DDBJ databases">
        <title>Genome analyses suggest a sexual origin of heterokaryosis in a supposedly ancient asexual fungus.</title>
        <authorList>
            <person name="Corradi N."/>
            <person name="Sedzielewska K."/>
            <person name="Noel J."/>
            <person name="Charron P."/>
            <person name="Farinelli L."/>
            <person name="Marton T."/>
            <person name="Kruger M."/>
            <person name="Pelin A."/>
            <person name="Brachmann A."/>
            <person name="Corradi N."/>
        </authorList>
    </citation>
    <scope>NUCLEOTIDE SEQUENCE [LARGE SCALE GENOMIC DNA]</scope>
    <source>
        <strain evidence="1 2">A1</strain>
    </source>
</reference>
<dbReference type="AlphaFoldDB" id="A0A2N0QQN5"/>
<dbReference type="VEuPathDB" id="FungiDB:RhiirA1_404375"/>
<gene>
    <name evidence="1" type="ORF">RhiirA1_404375</name>
</gene>
<dbReference type="InterPro" id="IPR045707">
    <property type="entry name" value="DUF6063"/>
</dbReference>
<reference evidence="1 2" key="1">
    <citation type="submission" date="2017-10" db="EMBL/GenBank/DDBJ databases">
        <title>Extensive intraspecific genome diversity in a model arbuscular mycorrhizal fungus.</title>
        <authorList>
            <person name="Chen E.C.H."/>
            <person name="Morin E."/>
            <person name="Baudet D."/>
            <person name="Noel J."/>
            <person name="Ndikumana S."/>
            <person name="Charron P."/>
            <person name="St-Onge C."/>
            <person name="Giorgi J."/>
            <person name="Grigoriev I.V."/>
            <person name="Roux C."/>
            <person name="Martin F.M."/>
            <person name="Corradi N."/>
        </authorList>
    </citation>
    <scope>NUCLEOTIDE SEQUENCE [LARGE SCALE GENOMIC DNA]</scope>
    <source>
        <strain evidence="1 2">A1</strain>
    </source>
</reference>